<name>A0ABN8JTW7_9HYPH</name>
<accession>A0ABN8JTW7</accession>
<evidence type="ECO:0000256" key="1">
    <source>
        <dbReference type="SAM" id="MobiDB-lite"/>
    </source>
</evidence>
<protein>
    <recommendedName>
        <fullName evidence="4">Toxin YoeB</fullName>
    </recommendedName>
</protein>
<comment type="caution">
    <text evidence="2">The sequence shown here is derived from an EMBL/GenBank/DDBJ whole genome shotgun (WGS) entry which is preliminary data.</text>
</comment>
<proteinExistence type="predicted"/>
<dbReference type="EMBL" id="CAKXZT010000119">
    <property type="protein sequence ID" value="CAH2400441.1"/>
    <property type="molecule type" value="Genomic_DNA"/>
</dbReference>
<keyword evidence="3" id="KW-1185">Reference proteome</keyword>
<evidence type="ECO:0008006" key="4">
    <source>
        <dbReference type="Google" id="ProtNLM"/>
    </source>
</evidence>
<feature type="region of interest" description="Disordered" evidence="1">
    <location>
        <begin position="1"/>
        <end position="21"/>
    </location>
</feature>
<gene>
    <name evidence="2" type="ORF">MES5069_250207</name>
</gene>
<dbReference type="Proteomes" id="UP001153050">
    <property type="component" value="Unassembled WGS sequence"/>
</dbReference>
<evidence type="ECO:0000313" key="3">
    <source>
        <dbReference type="Proteomes" id="UP001153050"/>
    </source>
</evidence>
<reference evidence="2 3" key="1">
    <citation type="submission" date="2022-03" db="EMBL/GenBank/DDBJ databases">
        <authorList>
            <person name="Brunel B."/>
        </authorList>
    </citation>
    <scope>NUCLEOTIDE SEQUENCE [LARGE SCALE GENOMIC DNA]</scope>
    <source>
        <strain evidence="2">STM5069sample</strain>
    </source>
</reference>
<sequence length="58" mass="6274">MALRANPPSPTKGEKEERGSAGWWARRIIQDHHLVYRAAATLSSLVRPGNDEGAGAYG</sequence>
<organism evidence="2 3">
    <name type="scientific">Mesorhizobium escarrei</name>
    <dbReference type="NCBI Taxonomy" id="666018"/>
    <lineage>
        <taxon>Bacteria</taxon>
        <taxon>Pseudomonadati</taxon>
        <taxon>Pseudomonadota</taxon>
        <taxon>Alphaproteobacteria</taxon>
        <taxon>Hyphomicrobiales</taxon>
        <taxon>Phyllobacteriaceae</taxon>
        <taxon>Mesorhizobium</taxon>
    </lineage>
</organism>
<evidence type="ECO:0000313" key="2">
    <source>
        <dbReference type="EMBL" id="CAH2400441.1"/>
    </source>
</evidence>